<reference evidence="2 3" key="1">
    <citation type="journal article" date="2021" name="Elife">
        <title>Chloroplast acquisition without the gene transfer in kleptoplastic sea slugs, Plakobranchus ocellatus.</title>
        <authorList>
            <person name="Maeda T."/>
            <person name="Takahashi S."/>
            <person name="Yoshida T."/>
            <person name="Shimamura S."/>
            <person name="Takaki Y."/>
            <person name="Nagai Y."/>
            <person name="Toyoda A."/>
            <person name="Suzuki Y."/>
            <person name="Arimoto A."/>
            <person name="Ishii H."/>
            <person name="Satoh N."/>
            <person name="Nishiyama T."/>
            <person name="Hasebe M."/>
            <person name="Maruyama T."/>
            <person name="Minagawa J."/>
            <person name="Obokata J."/>
            <person name="Shigenobu S."/>
        </authorList>
    </citation>
    <scope>NUCLEOTIDE SEQUENCE [LARGE SCALE GENOMIC DNA]</scope>
</reference>
<dbReference type="FunFam" id="2.60.40.150:FF:000099">
    <property type="entry name" value="Copine 3"/>
    <property type="match status" value="1"/>
</dbReference>
<dbReference type="Gene3D" id="2.60.40.150">
    <property type="entry name" value="C2 domain"/>
    <property type="match status" value="1"/>
</dbReference>
<dbReference type="EMBL" id="BMAT01010362">
    <property type="protein sequence ID" value="GFS25340.1"/>
    <property type="molecule type" value="Genomic_DNA"/>
</dbReference>
<feature type="domain" description="C2" evidence="1">
    <location>
        <begin position="1"/>
        <end position="128"/>
    </location>
</feature>
<accession>A0AAV4JUE2</accession>
<dbReference type="PANTHER" id="PTHR10857:SF106">
    <property type="entry name" value="C2 DOMAIN-CONTAINING PROTEIN"/>
    <property type="match status" value="1"/>
</dbReference>
<gene>
    <name evidence="2" type="ORF">ElyMa_005181300</name>
</gene>
<evidence type="ECO:0000313" key="3">
    <source>
        <dbReference type="Proteomes" id="UP000762676"/>
    </source>
</evidence>
<dbReference type="SMART" id="SM00239">
    <property type="entry name" value="C2"/>
    <property type="match status" value="1"/>
</dbReference>
<dbReference type="AlphaFoldDB" id="A0AAV4JUE2"/>
<comment type="caution">
    <text evidence="2">The sequence shown here is derived from an EMBL/GenBank/DDBJ whole genome shotgun (WGS) entry which is preliminary data.</text>
</comment>
<dbReference type="InterPro" id="IPR000008">
    <property type="entry name" value="C2_dom"/>
</dbReference>
<dbReference type="GO" id="GO:0071277">
    <property type="term" value="P:cellular response to calcium ion"/>
    <property type="evidence" value="ECO:0007669"/>
    <property type="project" value="TreeGrafter"/>
</dbReference>
<sequence length="129" mass="14592">MADALPQSFQPGTGVAPASLVEISISCRKLIDADVFSKSDPMVVLFVTDTVSRGWKEFGRTEIIWNNLNPDFVKKFIMQYYFEESQKLKFEVYDVDSASSDLTKHDFLGRAECTLGEVVSSNKLTRRLK</sequence>
<protein>
    <submittedName>
        <fullName evidence="2">Copine-8</fullName>
    </submittedName>
</protein>
<dbReference type="Pfam" id="PF00168">
    <property type="entry name" value="C2"/>
    <property type="match status" value="1"/>
</dbReference>
<dbReference type="PANTHER" id="PTHR10857">
    <property type="entry name" value="COPINE"/>
    <property type="match status" value="1"/>
</dbReference>
<dbReference type="GO" id="GO:0005544">
    <property type="term" value="F:calcium-dependent phospholipid binding"/>
    <property type="evidence" value="ECO:0007669"/>
    <property type="project" value="InterPro"/>
</dbReference>
<dbReference type="GO" id="GO:0005886">
    <property type="term" value="C:plasma membrane"/>
    <property type="evidence" value="ECO:0007669"/>
    <property type="project" value="TreeGrafter"/>
</dbReference>
<evidence type="ECO:0000259" key="1">
    <source>
        <dbReference type="PROSITE" id="PS50004"/>
    </source>
</evidence>
<dbReference type="Proteomes" id="UP000762676">
    <property type="component" value="Unassembled WGS sequence"/>
</dbReference>
<evidence type="ECO:0000313" key="2">
    <source>
        <dbReference type="EMBL" id="GFS25340.1"/>
    </source>
</evidence>
<dbReference type="SUPFAM" id="SSF49562">
    <property type="entry name" value="C2 domain (Calcium/lipid-binding domain, CaLB)"/>
    <property type="match status" value="1"/>
</dbReference>
<name>A0AAV4JUE2_9GAST</name>
<dbReference type="InterPro" id="IPR035892">
    <property type="entry name" value="C2_domain_sf"/>
</dbReference>
<dbReference type="CDD" id="cd04048">
    <property type="entry name" value="C2A_Copine"/>
    <property type="match status" value="1"/>
</dbReference>
<keyword evidence="3" id="KW-1185">Reference proteome</keyword>
<organism evidence="2 3">
    <name type="scientific">Elysia marginata</name>
    <dbReference type="NCBI Taxonomy" id="1093978"/>
    <lineage>
        <taxon>Eukaryota</taxon>
        <taxon>Metazoa</taxon>
        <taxon>Spiralia</taxon>
        <taxon>Lophotrochozoa</taxon>
        <taxon>Mollusca</taxon>
        <taxon>Gastropoda</taxon>
        <taxon>Heterobranchia</taxon>
        <taxon>Euthyneura</taxon>
        <taxon>Panpulmonata</taxon>
        <taxon>Sacoglossa</taxon>
        <taxon>Placobranchoidea</taxon>
        <taxon>Plakobranchidae</taxon>
        <taxon>Elysia</taxon>
    </lineage>
</organism>
<dbReference type="PROSITE" id="PS50004">
    <property type="entry name" value="C2"/>
    <property type="match status" value="1"/>
</dbReference>
<dbReference type="InterPro" id="IPR045052">
    <property type="entry name" value="Copine"/>
</dbReference>
<proteinExistence type="predicted"/>